<accession>A0ABP6LHA8</accession>
<evidence type="ECO:0000313" key="3">
    <source>
        <dbReference type="Proteomes" id="UP001499930"/>
    </source>
</evidence>
<feature type="region of interest" description="Disordered" evidence="1">
    <location>
        <begin position="1"/>
        <end position="20"/>
    </location>
</feature>
<dbReference type="EMBL" id="BAAAWD010000029">
    <property type="protein sequence ID" value="GAA3039559.1"/>
    <property type="molecule type" value="Genomic_DNA"/>
</dbReference>
<reference evidence="3" key="1">
    <citation type="journal article" date="2019" name="Int. J. Syst. Evol. Microbiol.">
        <title>The Global Catalogue of Microorganisms (GCM) 10K type strain sequencing project: providing services to taxonomists for standard genome sequencing and annotation.</title>
        <authorList>
            <consortium name="The Broad Institute Genomics Platform"/>
            <consortium name="The Broad Institute Genome Sequencing Center for Infectious Disease"/>
            <person name="Wu L."/>
            <person name="Ma J."/>
        </authorList>
    </citation>
    <scope>NUCLEOTIDE SEQUENCE [LARGE SCALE GENOMIC DNA]</scope>
    <source>
        <strain evidence="3">JCM 3106</strain>
    </source>
</reference>
<dbReference type="Proteomes" id="UP001499930">
    <property type="component" value="Unassembled WGS sequence"/>
</dbReference>
<keyword evidence="3" id="KW-1185">Reference proteome</keyword>
<sequence length="106" mass="11832">MPPGPPAGRLPEHQLPAEKKETDMTIHTTTYKGHNYSGPINTLGDLRAALARITDMPDDTPVLRAEDDGNEPDSYTSVRDMEITFWDGETQCDKGDEDAREALFVW</sequence>
<evidence type="ECO:0000313" key="2">
    <source>
        <dbReference type="EMBL" id="GAA3039559.1"/>
    </source>
</evidence>
<evidence type="ECO:0000256" key="1">
    <source>
        <dbReference type="SAM" id="MobiDB-lite"/>
    </source>
</evidence>
<gene>
    <name evidence="2" type="ORF">GCM10017559_79870</name>
</gene>
<name>A0ABP6LHA8_9ACTN</name>
<feature type="compositionally biased region" description="Basic and acidic residues" evidence="1">
    <location>
        <begin position="10"/>
        <end position="20"/>
    </location>
</feature>
<protein>
    <submittedName>
        <fullName evidence="2">Uncharacterized protein</fullName>
    </submittedName>
</protein>
<proteinExistence type="predicted"/>
<comment type="caution">
    <text evidence="2">The sequence shown here is derived from an EMBL/GenBank/DDBJ whole genome shotgun (WGS) entry which is preliminary data.</text>
</comment>
<organism evidence="2 3">
    <name type="scientific">Streptosporangium longisporum</name>
    <dbReference type="NCBI Taxonomy" id="46187"/>
    <lineage>
        <taxon>Bacteria</taxon>
        <taxon>Bacillati</taxon>
        <taxon>Actinomycetota</taxon>
        <taxon>Actinomycetes</taxon>
        <taxon>Streptosporangiales</taxon>
        <taxon>Streptosporangiaceae</taxon>
        <taxon>Streptosporangium</taxon>
    </lineage>
</organism>